<sequence>MKIPYALIDYLVHFHCKRDYFECHEILEEYWKKEGKSNKIWVGFIQIAAAFYHYRRNNFRGAKKLMQSAYTIMCEEETQLESLGFDPMQLLLQLKQTIHRLNHSDSYKAIRLPIKHDTLLKKYINACRLNGLSYQETIDDAYIINKHLLRDRSEIILTRQVSMQMKSRSRKNL</sequence>
<evidence type="ECO:0000313" key="1">
    <source>
        <dbReference type="EMBL" id="MCU9613756.1"/>
    </source>
</evidence>
<dbReference type="InterPro" id="IPR023203">
    <property type="entry name" value="TTHA0068_sf"/>
</dbReference>
<dbReference type="Pfam" id="PF03745">
    <property type="entry name" value="DUF309"/>
    <property type="match status" value="1"/>
</dbReference>
<dbReference type="PANTHER" id="PTHR34796:SF1">
    <property type="entry name" value="EXPRESSED PROTEIN"/>
    <property type="match status" value="1"/>
</dbReference>
<dbReference type="Gene3D" id="1.10.3450.10">
    <property type="entry name" value="TTHA0068-like"/>
    <property type="match status" value="1"/>
</dbReference>
<dbReference type="Proteomes" id="UP001209318">
    <property type="component" value="Unassembled WGS sequence"/>
</dbReference>
<dbReference type="AlphaFoldDB" id="A0AAE3ISP6"/>
<proteinExistence type="predicted"/>
<gene>
    <name evidence="1" type="ORF">OEV98_09295</name>
</gene>
<name>A0AAE3ISP6_9BACI</name>
<comment type="caution">
    <text evidence="1">The sequence shown here is derived from an EMBL/GenBank/DDBJ whole genome shotgun (WGS) entry which is preliminary data.</text>
</comment>
<keyword evidence="2" id="KW-1185">Reference proteome</keyword>
<dbReference type="InterPro" id="IPR005500">
    <property type="entry name" value="DUF309"/>
</dbReference>
<organism evidence="1 2">
    <name type="scientific">Perspicuibacillus lycopersici</name>
    <dbReference type="NCBI Taxonomy" id="1325689"/>
    <lineage>
        <taxon>Bacteria</taxon>
        <taxon>Bacillati</taxon>
        <taxon>Bacillota</taxon>
        <taxon>Bacilli</taxon>
        <taxon>Bacillales</taxon>
        <taxon>Bacillaceae</taxon>
        <taxon>Perspicuibacillus</taxon>
    </lineage>
</organism>
<protein>
    <submittedName>
        <fullName evidence="1">DUF309 domain-containing protein</fullName>
    </submittedName>
</protein>
<dbReference type="SUPFAM" id="SSF140663">
    <property type="entry name" value="TTHA0068-like"/>
    <property type="match status" value="1"/>
</dbReference>
<dbReference type="PANTHER" id="PTHR34796">
    <property type="entry name" value="EXPRESSED PROTEIN"/>
    <property type="match status" value="1"/>
</dbReference>
<accession>A0AAE3ISP6</accession>
<dbReference type="EMBL" id="JAOUSF010000003">
    <property type="protein sequence ID" value="MCU9613756.1"/>
    <property type="molecule type" value="Genomic_DNA"/>
</dbReference>
<dbReference type="RefSeq" id="WP_263072995.1">
    <property type="nucleotide sequence ID" value="NZ_JAOUSF010000003.1"/>
</dbReference>
<evidence type="ECO:0000313" key="2">
    <source>
        <dbReference type="Proteomes" id="UP001209318"/>
    </source>
</evidence>
<reference evidence="1" key="1">
    <citation type="submission" date="2022-10" db="EMBL/GenBank/DDBJ databases">
        <title>Description of Fervidibacillus gen. nov. in the family Fervidibacillaceae fam. nov. with two species, Fervidibacillus albus sp. nov., and Fervidibacillus halotolerans sp. nov., isolated from tidal flat sediments.</title>
        <authorList>
            <person name="Kwon K.K."/>
            <person name="Yang S.-H."/>
        </authorList>
    </citation>
    <scope>NUCLEOTIDE SEQUENCE</scope>
    <source>
        <strain evidence="1">JCM 19140</strain>
    </source>
</reference>